<accession>A0A2K9NMB3</accession>
<evidence type="ECO:0000313" key="12">
    <source>
        <dbReference type="Proteomes" id="UP000235584"/>
    </source>
</evidence>
<dbReference type="Proteomes" id="UP000235584">
    <property type="component" value="Chromosome"/>
</dbReference>
<evidence type="ECO:0000256" key="4">
    <source>
        <dbReference type="ARBA" id="ARBA00023136"/>
    </source>
</evidence>
<dbReference type="KEGG" id="bsto:C0V70_00700"/>
<evidence type="ECO:0000256" key="7">
    <source>
        <dbReference type="RuleBase" id="RU004004"/>
    </source>
</evidence>
<feature type="domain" description="Type II/III secretion system secretin-like" evidence="8">
    <location>
        <begin position="427"/>
        <end position="587"/>
    </location>
</feature>
<comment type="similarity">
    <text evidence="6">Belongs to the bacterial secretin family.</text>
</comment>
<dbReference type="AlphaFoldDB" id="A0A2K9NMB3"/>
<name>A0A2K9NMB3_BACTC</name>
<keyword evidence="3" id="KW-0732">Signal</keyword>
<evidence type="ECO:0000256" key="6">
    <source>
        <dbReference type="RuleBase" id="RU004003"/>
    </source>
</evidence>
<proteinExistence type="inferred from homology"/>
<evidence type="ECO:0000256" key="3">
    <source>
        <dbReference type="ARBA" id="ARBA00022729"/>
    </source>
</evidence>
<sequence length="598" mass="66888">MSCMKKGFFLSVLFYLFFLLPARVSASEMKAINFTQKGEISELEFIFDNNDVQASKFQVKEDKQIIVDLTDVAATDRVMRAFDTSEFSGGVVFVKAYKKPKADKDIRVAVQLRDNVRSTLVRKPNKVILQIENRYGVFSQKKAEEGQSYKEKIANISKDEATRLNIPKSDSIEDILDNLTMSGRKKYIGKKITMNLKNVKPEEIVRIIAETSGFNIILTEDAKALPPISLSLVDIPWDQALDTVLEMSKLVAKKNGMILIVNTLENAIKEQEELKKAKIATLEQEPLLTKVFPISFANIDDLQKILAEYSTDKRGKISKDSRTNSLIVKDTSDVIEKVKKIVELLDTQTPQVLIESKIVEVSERYTKEIGLDQGLTFGYDPLGVGGSSGNNGSFSFSTAPAAGRNIFGLSIGKFNRLIDLNFRLNLMESEAKAKIISSPKVITKNNVKAEIVQDENSYYQVQTLAENGRTTNTWTLQNAKLKLEVTPQITNEGAISLEVAMQKDSLEPSSDITTPRNETKRTVKTQVLVDNGATVVVGGIYTYTTDESHSGVPFLKDIPLVGWLFRTKYNPRNEKKELIIFLTPRIINQEEAGLVDRG</sequence>
<dbReference type="EMBL" id="CP025704">
    <property type="protein sequence ID" value="AUN96648.1"/>
    <property type="molecule type" value="Genomic_DNA"/>
</dbReference>
<dbReference type="NCBIfam" id="TIGR02515">
    <property type="entry name" value="IV_pilus_PilQ"/>
    <property type="match status" value="1"/>
</dbReference>
<evidence type="ECO:0000259" key="8">
    <source>
        <dbReference type="Pfam" id="PF00263"/>
    </source>
</evidence>
<dbReference type="PANTHER" id="PTHR30604:SF1">
    <property type="entry name" value="DNA UTILIZATION PROTEIN HOFQ"/>
    <property type="match status" value="1"/>
</dbReference>
<dbReference type="InterPro" id="IPR005644">
    <property type="entry name" value="NolW-like"/>
</dbReference>
<evidence type="ECO:0000259" key="9">
    <source>
        <dbReference type="Pfam" id="PF03958"/>
    </source>
</evidence>
<dbReference type="InterPro" id="IPR021731">
    <property type="entry name" value="AMIN_dom"/>
</dbReference>
<evidence type="ECO:0000256" key="2">
    <source>
        <dbReference type="ARBA" id="ARBA00022448"/>
    </source>
</evidence>
<comment type="subcellular location">
    <subcellularLocation>
        <location evidence="7">Cell outer membrane</location>
    </subcellularLocation>
    <subcellularLocation>
        <location evidence="1">Membrane</location>
    </subcellularLocation>
</comment>
<gene>
    <name evidence="11" type="ORF">C0V70_00700</name>
</gene>
<dbReference type="InterPro" id="IPR004846">
    <property type="entry name" value="T2SS/T3SS_dom"/>
</dbReference>
<keyword evidence="2 7" id="KW-0813">Transport</keyword>
<dbReference type="Pfam" id="PF03958">
    <property type="entry name" value="Secretin_N"/>
    <property type="match status" value="1"/>
</dbReference>
<evidence type="ECO:0000313" key="11">
    <source>
        <dbReference type="EMBL" id="AUN96648.1"/>
    </source>
</evidence>
<dbReference type="GO" id="GO:0009306">
    <property type="term" value="P:protein secretion"/>
    <property type="evidence" value="ECO:0007669"/>
    <property type="project" value="InterPro"/>
</dbReference>
<dbReference type="PRINTS" id="PR00811">
    <property type="entry name" value="BCTERIALGSPD"/>
</dbReference>
<dbReference type="InterPro" id="IPR001775">
    <property type="entry name" value="GspD/PilQ"/>
</dbReference>
<dbReference type="Gene3D" id="3.30.1370.130">
    <property type="match status" value="1"/>
</dbReference>
<feature type="domain" description="NolW-like" evidence="9">
    <location>
        <begin position="289"/>
        <end position="351"/>
    </location>
</feature>
<dbReference type="GO" id="GO:0009279">
    <property type="term" value="C:cell outer membrane"/>
    <property type="evidence" value="ECO:0007669"/>
    <property type="project" value="UniProtKB-SubCell"/>
</dbReference>
<dbReference type="Gene3D" id="3.30.1370.120">
    <property type="match status" value="1"/>
</dbReference>
<dbReference type="Pfam" id="PF11741">
    <property type="entry name" value="AMIN"/>
    <property type="match status" value="1"/>
</dbReference>
<dbReference type="Pfam" id="PF00263">
    <property type="entry name" value="Secretin"/>
    <property type="match status" value="1"/>
</dbReference>
<keyword evidence="12" id="KW-1185">Reference proteome</keyword>
<dbReference type="InterPro" id="IPR038591">
    <property type="entry name" value="NolW-like_sf"/>
</dbReference>
<dbReference type="InterPro" id="IPR051808">
    <property type="entry name" value="Type_IV_pilus_biogenesis"/>
</dbReference>
<evidence type="ECO:0000256" key="1">
    <source>
        <dbReference type="ARBA" id="ARBA00004370"/>
    </source>
</evidence>
<evidence type="ECO:0000259" key="10">
    <source>
        <dbReference type="Pfam" id="PF11741"/>
    </source>
</evidence>
<organism evidence="11 12">
    <name type="scientific">Bacteriovorax stolpii</name>
    <name type="common">Bdellovibrio stolpii</name>
    <dbReference type="NCBI Taxonomy" id="960"/>
    <lineage>
        <taxon>Bacteria</taxon>
        <taxon>Pseudomonadati</taxon>
        <taxon>Bdellovibrionota</taxon>
        <taxon>Bacteriovoracia</taxon>
        <taxon>Bacteriovoracales</taxon>
        <taxon>Bacteriovoracaceae</taxon>
        <taxon>Bacteriovorax</taxon>
    </lineage>
</organism>
<protein>
    <submittedName>
        <fullName evidence="11">Uncharacterized protein</fullName>
    </submittedName>
</protein>
<dbReference type="PANTHER" id="PTHR30604">
    <property type="entry name" value="PROTEIN TRANSPORT PROTEIN HOFQ"/>
    <property type="match status" value="1"/>
</dbReference>
<evidence type="ECO:0000256" key="5">
    <source>
        <dbReference type="ARBA" id="ARBA00023237"/>
    </source>
</evidence>
<dbReference type="InterPro" id="IPR013355">
    <property type="entry name" value="Pilus_4_PilQ"/>
</dbReference>
<reference evidence="11 12" key="1">
    <citation type="submission" date="2018-01" db="EMBL/GenBank/DDBJ databases">
        <title>Complete genome sequence of Bacteriovorax stolpii DSM12778.</title>
        <authorList>
            <person name="Tang B."/>
            <person name="Chang J."/>
        </authorList>
    </citation>
    <scope>NUCLEOTIDE SEQUENCE [LARGE SCALE GENOMIC DNA]</scope>
    <source>
        <strain evidence="11 12">DSM 12778</strain>
    </source>
</reference>
<keyword evidence="4" id="KW-0472">Membrane</keyword>
<keyword evidence="5" id="KW-0998">Cell outer membrane</keyword>
<feature type="domain" description="AMIN" evidence="10">
    <location>
        <begin position="32"/>
        <end position="118"/>
    </location>
</feature>
<dbReference type="OrthoDB" id="49695at2"/>